<reference evidence="5" key="1">
    <citation type="journal article" date="2015" name="ISME J.">
        <title>Aquifer environment selects for microbial species cohorts in sediment and groundwater.</title>
        <authorList>
            <person name="Hug L.A."/>
            <person name="Thomas B.C."/>
            <person name="Brown C.T."/>
            <person name="Frischkorn K.R."/>
            <person name="Williams K.H."/>
            <person name="Tringe S.G."/>
            <person name="Banfield J.F."/>
        </authorList>
    </citation>
    <scope>NUCLEOTIDE SEQUENCE</scope>
</reference>
<keyword evidence="4" id="KW-0699">rRNA-binding</keyword>
<keyword evidence="4" id="KW-0694">RNA-binding</keyword>
<dbReference type="AlphaFoldDB" id="A0A0H4T4M2"/>
<dbReference type="Pfam" id="PF00276">
    <property type="entry name" value="Ribosomal_L23"/>
    <property type="match status" value="1"/>
</dbReference>
<keyword evidence="2 4" id="KW-0689">Ribosomal protein</keyword>
<organism evidence="5">
    <name type="scientific">uncultured euryarchaeote Rifle_16ft_4_minimus_23719</name>
    <dbReference type="NCBI Taxonomy" id="1665190"/>
    <lineage>
        <taxon>Archaea</taxon>
        <taxon>Methanobacteriati</taxon>
        <taxon>Methanobacteriota</taxon>
        <taxon>environmental samples</taxon>
    </lineage>
</organism>
<evidence type="ECO:0000256" key="4">
    <source>
        <dbReference type="HAMAP-Rule" id="MF_01369"/>
    </source>
</evidence>
<dbReference type="InterPro" id="IPR012677">
    <property type="entry name" value="Nucleotide-bd_a/b_plait_sf"/>
</dbReference>
<dbReference type="EMBL" id="KT006976">
    <property type="protein sequence ID" value="AKQ01690.1"/>
    <property type="molecule type" value="Genomic_DNA"/>
</dbReference>
<comment type="function">
    <text evidence="4">Binds to 23S rRNA. One of the proteins that surrounds the polypeptide exit tunnel on the outside of the ribosome.</text>
</comment>
<dbReference type="GO" id="GO:1990904">
    <property type="term" value="C:ribonucleoprotein complex"/>
    <property type="evidence" value="ECO:0007669"/>
    <property type="project" value="UniProtKB-KW"/>
</dbReference>
<comment type="subunit">
    <text evidence="4">Part of the 50S ribosomal subunit. Contacts protein L29.</text>
</comment>
<dbReference type="SUPFAM" id="SSF54189">
    <property type="entry name" value="Ribosomal proteins S24e, L23 and L15e"/>
    <property type="match status" value="1"/>
</dbReference>
<keyword evidence="3 4" id="KW-0687">Ribonucleoprotein</keyword>
<dbReference type="HAMAP" id="MF_01369_A">
    <property type="entry name" value="Ribosomal_uL23_A"/>
    <property type="match status" value="1"/>
</dbReference>
<evidence type="ECO:0000256" key="2">
    <source>
        <dbReference type="ARBA" id="ARBA00022980"/>
    </source>
</evidence>
<evidence type="ECO:0000313" key="5">
    <source>
        <dbReference type="EMBL" id="AKQ01690.1"/>
    </source>
</evidence>
<dbReference type="GO" id="GO:0003735">
    <property type="term" value="F:structural constituent of ribosome"/>
    <property type="evidence" value="ECO:0007669"/>
    <property type="project" value="InterPro"/>
</dbReference>
<dbReference type="GO" id="GO:0019843">
    <property type="term" value="F:rRNA binding"/>
    <property type="evidence" value="ECO:0007669"/>
    <property type="project" value="UniProtKB-UniRule"/>
</dbReference>
<dbReference type="InterPro" id="IPR012678">
    <property type="entry name" value="Ribosomal_uL23/eL15/eS24_sf"/>
</dbReference>
<proteinExistence type="inferred from homology"/>
<dbReference type="InterPro" id="IPR013025">
    <property type="entry name" value="Ribosomal_uL23-like"/>
</dbReference>
<evidence type="ECO:0000256" key="1">
    <source>
        <dbReference type="ARBA" id="ARBA00006700"/>
    </source>
</evidence>
<sequence>MKPHEILLHPYVTEKSLNMLQGTPAQDLKDGNRLEFLVRREATKDSIKAAFEELFQVKVEKVNTYVRKDGKHAIIKLRPGFSAEEIGMRIGVF</sequence>
<name>A0A0H4T4M2_9EURY</name>
<accession>A0A0H4T4M2</accession>
<comment type="similarity">
    <text evidence="1 4">Belongs to the universal ribosomal protein uL23 family.</text>
</comment>
<dbReference type="Gene3D" id="3.30.70.330">
    <property type="match status" value="1"/>
</dbReference>
<dbReference type="GO" id="GO:0005840">
    <property type="term" value="C:ribosome"/>
    <property type="evidence" value="ECO:0007669"/>
    <property type="project" value="UniProtKB-KW"/>
</dbReference>
<dbReference type="PANTHER" id="PTHR11620">
    <property type="entry name" value="60S RIBOSOMAL PROTEIN L23A"/>
    <property type="match status" value="1"/>
</dbReference>
<gene>
    <name evidence="4" type="primary">rpl23</name>
</gene>
<evidence type="ECO:0000256" key="3">
    <source>
        <dbReference type="ARBA" id="ARBA00023274"/>
    </source>
</evidence>
<protein>
    <recommendedName>
        <fullName evidence="4">Large ribosomal subunit protein uL23</fullName>
    </recommendedName>
</protein>
<dbReference type="GO" id="GO:0006412">
    <property type="term" value="P:translation"/>
    <property type="evidence" value="ECO:0007669"/>
    <property type="project" value="UniProtKB-UniRule"/>
</dbReference>